<dbReference type="InterPro" id="IPR034746">
    <property type="entry name" value="POTRA"/>
</dbReference>
<proteinExistence type="predicted"/>
<evidence type="ECO:0000256" key="2">
    <source>
        <dbReference type="ARBA" id="ARBA00022452"/>
    </source>
</evidence>
<dbReference type="PROSITE" id="PS51779">
    <property type="entry name" value="POTRA"/>
    <property type="match status" value="1"/>
</dbReference>
<keyword evidence="4" id="KW-0732">Signal</keyword>
<name>A0A2Z6EV79_9BURK</name>
<dbReference type="RefSeq" id="WP_045362165.1">
    <property type="nucleotide sequence ID" value="NZ_AP018150.1"/>
</dbReference>
<sequence>MRAWRWFCCIGLASVFIFAPDSAQAEYTVEINAPRKLKALLKTHLDLARFAKRTDISDEQFEFLVAAVPQQARELAETEGYFSAAVTTDVIEFADKNVVTISIDPGPHTTISSVALNFTGPIQTEAPGREQAARRSWTLRRGEPFSQAAWESAKEASLKALQAKRYAAAKMTRAQARIDPHTQQARLEATFESGPTFTIGPIEISGLKRYPEKIIHHVNPLQPGERYSVERLLELQRQVQNTTYFASVTVDVANDATQPNQVPVKVKVSEYPFHAIRSGIGYSSDTGARVQGHYVYNNVFGRSWILSAQGQFEQRQQNTSLRLSMPPDNKAYTNSLLGSHTRTNIEDTDIRSLRLGAQRARALQNFDYAWTLLYYEDQLMQNAQAPDVSRALVPGWSWTRRNVDDPMFARQGNIISLAAGFAVKDIMTEQTFGRFYMHGRQYFPLGKNDLILLRAELGSVLTAGGSDGIPASLLFRAGGVNSVRGYSYQSIGYEVEGSVLPAKYLATGSSEYQHWFNRDWGGALFYDLGTATDRWQEKVLYQGVGIGVRWRSRVGPINLDVGYGLRERRIRPYLTLGIAF</sequence>
<evidence type="ECO:0000256" key="6">
    <source>
        <dbReference type="ARBA" id="ARBA00023237"/>
    </source>
</evidence>
<keyword evidence="2" id="KW-1134">Transmembrane beta strand</keyword>
<dbReference type="Gene3D" id="3.10.20.310">
    <property type="entry name" value="membrane protein fhac"/>
    <property type="match status" value="2"/>
</dbReference>
<dbReference type="PANTHER" id="PTHR12815:SF47">
    <property type="entry name" value="TRANSLOCATION AND ASSEMBLY MODULE SUBUNIT TAMA"/>
    <property type="match status" value="1"/>
</dbReference>
<dbReference type="Pfam" id="PF01103">
    <property type="entry name" value="Omp85"/>
    <property type="match status" value="1"/>
</dbReference>
<dbReference type="InterPro" id="IPR000184">
    <property type="entry name" value="Bac_surfAg_D15"/>
</dbReference>
<dbReference type="Proteomes" id="UP000282597">
    <property type="component" value="Chromosome"/>
</dbReference>
<dbReference type="PANTHER" id="PTHR12815">
    <property type="entry name" value="SORTING AND ASSEMBLY MACHINERY SAMM50 PROTEIN FAMILY MEMBER"/>
    <property type="match status" value="1"/>
</dbReference>
<dbReference type="AlphaFoldDB" id="A0A2Z6EV79"/>
<accession>A0A2Z6EV79</accession>
<keyword evidence="5" id="KW-0472">Membrane</keyword>
<dbReference type="EMBL" id="AP018150">
    <property type="protein sequence ID" value="BBE09312.1"/>
    <property type="molecule type" value="Genomic_DNA"/>
</dbReference>
<dbReference type="GO" id="GO:0019867">
    <property type="term" value="C:outer membrane"/>
    <property type="evidence" value="ECO:0007669"/>
    <property type="project" value="InterPro"/>
</dbReference>
<evidence type="ECO:0000256" key="3">
    <source>
        <dbReference type="ARBA" id="ARBA00022692"/>
    </source>
</evidence>
<evidence type="ECO:0000256" key="5">
    <source>
        <dbReference type="ARBA" id="ARBA00023136"/>
    </source>
</evidence>
<keyword evidence="6" id="KW-0998">Cell outer membrane</keyword>
<dbReference type="KEGG" id="mcys:MCB1EB_1151"/>
<reference evidence="7 8" key="1">
    <citation type="journal article" date="2018" name="Microbes Environ.">
        <title>Comparative Genomic Insights into Endofungal Lifestyles of Two Bacterial Endosymbionts, Mycoavidus cysteinexigens and Burkholderia rhizoxinica.</title>
        <authorList>
            <person name="Sharmin D."/>
            <person name="Guo Y."/>
            <person name="Nishizawa T."/>
            <person name="Ohshima S."/>
            <person name="Sato Y."/>
            <person name="Takashima Y."/>
            <person name="Narisawa K."/>
            <person name="Ohta H."/>
        </authorList>
    </citation>
    <scope>NUCLEOTIDE SEQUENCE [LARGE SCALE GENOMIC DNA]</scope>
    <source>
        <strain evidence="7 8">B1-EB</strain>
    </source>
</reference>
<dbReference type="InterPro" id="IPR039910">
    <property type="entry name" value="D15-like"/>
</dbReference>
<evidence type="ECO:0000256" key="4">
    <source>
        <dbReference type="ARBA" id="ARBA00022729"/>
    </source>
</evidence>
<organism evidence="7 8">
    <name type="scientific">Mycoavidus cysteinexigens</name>
    <dbReference type="NCBI Taxonomy" id="1553431"/>
    <lineage>
        <taxon>Bacteria</taxon>
        <taxon>Pseudomonadati</taxon>
        <taxon>Pseudomonadota</taxon>
        <taxon>Betaproteobacteria</taxon>
        <taxon>Burkholderiales</taxon>
        <taxon>Burkholderiaceae</taxon>
        <taxon>Mycoavidus</taxon>
    </lineage>
</organism>
<evidence type="ECO:0000256" key="1">
    <source>
        <dbReference type="ARBA" id="ARBA00004370"/>
    </source>
</evidence>
<dbReference type="Gene3D" id="2.40.160.50">
    <property type="entry name" value="membrane protein fhac: a member of the omp85/tpsb transporter family"/>
    <property type="match status" value="1"/>
</dbReference>
<dbReference type="InterPro" id="IPR010827">
    <property type="entry name" value="BamA/TamA_POTRA"/>
</dbReference>
<gene>
    <name evidence="7" type="ORF">MCB1EB_1151</name>
</gene>
<keyword evidence="3" id="KW-0812">Transmembrane</keyword>
<comment type="subcellular location">
    <subcellularLocation>
        <location evidence="1">Membrane</location>
    </subcellularLocation>
</comment>
<keyword evidence="8" id="KW-1185">Reference proteome</keyword>
<protein>
    <submittedName>
        <fullName evidence="7">Surface antigen D15</fullName>
    </submittedName>
</protein>
<evidence type="ECO:0000313" key="8">
    <source>
        <dbReference type="Proteomes" id="UP000282597"/>
    </source>
</evidence>
<dbReference type="Pfam" id="PF07244">
    <property type="entry name" value="POTRA"/>
    <property type="match status" value="1"/>
</dbReference>
<evidence type="ECO:0000313" key="7">
    <source>
        <dbReference type="EMBL" id="BBE09312.1"/>
    </source>
</evidence>